<dbReference type="PROSITE" id="PS00211">
    <property type="entry name" value="ABC_TRANSPORTER_1"/>
    <property type="match status" value="1"/>
</dbReference>
<evidence type="ECO:0000256" key="5">
    <source>
        <dbReference type="ARBA" id="ARBA00022692"/>
    </source>
</evidence>
<feature type="transmembrane region" description="Helical" evidence="11">
    <location>
        <begin position="1026"/>
        <end position="1043"/>
    </location>
</feature>
<dbReference type="Gene3D" id="3.40.50.300">
    <property type="entry name" value="P-loop containing nucleotide triphosphate hydrolases"/>
    <property type="match status" value="2"/>
</dbReference>
<dbReference type="FunFam" id="1.20.1560.10:FF:000002">
    <property type="entry name" value="ABC transporter C family member 5"/>
    <property type="match status" value="1"/>
</dbReference>
<dbReference type="PROSITE" id="PS50929">
    <property type="entry name" value="ABC_TM1F"/>
    <property type="match status" value="2"/>
</dbReference>
<evidence type="ECO:0000313" key="14">
    <source>
        <dbReference type="EMBL" id="KAI5064759.1"/>
    </source>
</evidence>
<dbReference type="InterPro" id="IPR003439">
    <property type="entry name" value="ABC_transporter-like_ATP-bd"/>
</dbReference>
<proteinExistence type="inferred from homology"/>
<dbReference type="GO" id="GO:0016887">
    <property type="term" value="F:ATP hydrolysis activity"/>
    <property type="evidence" value="ECO:0007669"/>
    <property type="project" value="InterPro"/>
</dbReference>
<feature type="domain" description="ABC transmembrane type-1" evidence="13">
    <location>
        <begin position="922"/>
        <end position="1202"/>
    </location>
</feature>
<dbReference type="OrthoDB" id="6500128at2759"/>
<dbReference type="GO" id="GO:0005524">
    <property type="term" value="F:ATP binding"/>
    <property type="evidence" value="ECO:0007669"/>
    <property type="project" value="UniProtKB-KW"/>
</dbReference>
<dbReference type="InterPro" id="IPR044746">
    <property type="entry name" value="ABCC_6TM_D1"/>
</dbReference>
<dbReference type="InterPro" id="IPR044726">
    <property type="entry name" value="ABCC_6TM_D2"/>
</dbReference>
<keyword evidence="9 11" id="KW-1133">Transmembrane helix</keyword>
<dbReference type="InterPro" id="IPR050173">
    <property type="entry name" value="ABC_transporter_C-like"/>
</dbReference>
<feature type="transmembrane region" description="Helical" evidence="11">
    <location>
        <begin position="160"/>
        <end position="178"/>
    </location>
</feature>
<evidence type="ECO:0000259" key="12">
    <source>
        <dbReference type="PROSITE" id="PS50893"/>
    </source>
</evidence>
<dbReference type="FunFam" id="3.40.50.300:FF:000169">
    <property type="entry name" value="ABC transporter C family member 3"/>
    <property type="match status" value="1"/>
</dbReference>
<comment type="similarity">
    <text evidence="2">Belongs to the ABC transporter superfamily. ABCC family. Conjugate transporter (TC 3.A.1.208) subfamily.</text>
</comment>
<evidence type="ECO:0000256" key="11">
    <source>
        <dbReference type="SAM" id="Phobius"/>
    </source>
</evidence>
<dbReference type="InterPro" id="IPR003593">
    <property type="entry name" value="AAA+_ATPase"/>
</dbReference>
<feature type="transmembrane region" description="Helical" evidence="11">
    <location>
        <begin position="504"/>
        <end position="529"/>
    </location>
</feature>
<comment type="caution">
    <text evidence="14">The sequence shown here is derived from an EMBL/GenBank/DDBJ whole genome shotgun (WGS) entry which is preliminary data.</text>
</comment>
<dbReference type="InterPro" id="IPR036640">
    <property type="entry name" value="ABC1_TM_sf"/>
</dbReference>
<feature type="transmembrane region" description="Helical" evidence="11">
    <location>
        <begin position="409"/>
        <end position="438"/>
    </location>
</feature>
<feature type="transmembrane region" description="Helical" evidence="11">
    <location>
        <begin position="28"/>
        <end position="57"/>
    </location>
</feature>
<dbReference type="Pfam" id="PF00664">
    <property type="entry name" value="ABC_membrane"/>
    <property type="match status" value="2"/>
</dbReference>
<dbReference type="SUPFAM" id="SSF90123">
    <property type="entry name" value="ABC transporter transmembrane region"/>
    <property type="match status" value="2"/>
</dbReference>
<dbReference type="InterPro" id="IPR011527">
    <property type="entry name" value="ABC1_TM_dom"/>
</dbReference>
<dbReference type="GO" id="GO:0140359">
    <property type="term" value="F:ABC-type transporter activity"/>
    <property type="evidence" value="ECO:0007669"/>
    <property type="project" value="InterPro"/>
</dbReference>
<feature type="transmembrane region" description="Helical" evidence="11">
    <location>
        <begin position="125"/>
        <end position="148"/>
    </location>
</feature>
<dbReference type="SUPFAM" id="SSF52540">
    <property type="entry name" value="P-loop containing nucleoside triphosphate hydrolases"/>
    <property type="match status" value="2"/>
</dbReference>
<keyword evidence="8" id="KW-0067">ATP-binding</keyword>
<dbReference type="CDD" id="cd03244">
    <property type="entry name" value="ABCC_MRP_domain2"/>
    <property type="match status" value="1"/>
</dbReference>
<feature type="transmembrane region" description="Helical" evidence="11">
    <location>
        <begin position="324"/>
        <end position="345"/>
    </location>
</feature>
<keyword evidence="6" id="KW-0677">Repeat</keyword>
<dbReference type="FunFam" id="1.20.1560.10:FF:000003">
    <property type="entry name" value="ABC transporter C family member 10"/>
    <property type="match status" value="1"/>
</dbReference>
<keyword evidence="4" id="KW-0934">Plastid</keyword>
<dbReference type="Proteomes" id="UP000886520">
    <property type="component" value="Chromosome 19"/>
</dbReference>
<feature type="transmembrane region" description="Helical" evidence="11">
    <location>
        <begin position="911"/>
        <end position="935"/>
    </location>
</feature>
<evidence type="ECO:0000256" key="6">
    <source>
        <dbReference type="ARBA" id="ARBA00022737"/>
    </source>
</evidence>
<keyword evidence="5 11" id="KW-0812">Transmembrane</keyword>
<dbReference type="GO" id="GO:0016020">
    <property type="term" value="C:membrane"/>
    <property type="evidence" value="ECO:0007669"/>
    <property type="project" value="UniProtKB-SubCell"/>
</dbReference>
<dbReference type="PROSITE" id="PS50893">
    <property type="entry name" value="ABC_TRANSPORTER_2"/>
    <property type="match status" value="2"/>
</dbReference>
<dbReference type="SMART" id="SM00382">
    <property type="entry name" value="AAA"/>
    <property type="match status" value="2"/>
</dbReference>
<dbReference type="PANTHER" id="PTHR24223:SF362">
    <property type="entry name" value="ABC TRANSPORTER C FAMILY MEMBER 4"/>
    <property type="match status" value="1"/>
</dbReference>
<dbReference type="CDD" id="cd18579">
    <property type="entry name" value="ABC_6TM_ABCC_D1"/>
    <property type="match status" value="1"/>
</dbReference>
<evidence type="ECO:0000256" key="7">
    <source>
        <dbReference type="ARBA" id="ARBA00022741"/>
    </source>
</evidence>
<keyword evidence="4" id="KW-0150">Chloroplast</keyword>
<name>A0A9D4UB27_ADICA</name>
<accession>A0A9D4UB27</accession>
<feature type="transmembrane region" description="Helical" evidence="11">
    <location>
        <begin position="1177"/>
        <end position="1200"/>
    </location>
</feature>
<dbReference type="FunFam" id="3.40.50.300:FF:000508">
    <property type="entry name" value="ABC transporter C family member 5"/>
    <property type="match status" value="1"/>
</dbReference>
<feature type="domain" description="ABC transporter" evidence="12">
    <location>
        <begin position="1234"/>
        <end position="1473"/>
    </location>
</feature>
<feature type="transmembrane region" description="Helical" evidence="11">
    <location>
        <begin position="1049"/>
        <end position="1072"/>
    </location>
</feature>
<feature type="transmembrane region" description="Helical" evidence="11">
    <location>
        <begin position="283"/>
        <end position="304"/>
    </location>
</feature>
<evidence type="ECO:0000256" key="3">
    <source>
        <dbReference type="ARBA" id="ARBA00022448"/>
    </source>
</evidence>
<evidence type="ECO:0000313" key="15">
    <source>
        <dbReference type="Proteomes" id="UP000886520"/>
    </source>
</evidence>
<keyword evidence="3" id="KW-0813">Transport</keyword>
<keyword evidence="15" id="KW-1185">Reference proteome</keyword>
<dbReference type="EMBL" id="JABFUD020000019">
    <property type="protein sequence ID" value="KAI5064759.1"/>
    <property type="molecule type" value="Genomic_DNA"/>
</dbReference>
<evidence type="ECO:0000256" key="1">
    <source>
        <dbReference type="ARBA" id="ARBA00004141"/>
    </source>
</evidence>
<gene>
    <name evidence="14" type="ORF">GOP47_0019454</name>
</gene>
<organism evidence="14 15">
    <name type="scientific">Adiantum capillus-veneris</name>
    <name type="common">Maidenhair fern</name>
    <dbReference type="NCBI Taxonomy" id="13818"/>
    <lineage>
        <taxon>Eukaryota</taxon>
        <taxon>Viridiplantae</taxon>
        <taxon>Streptophyta</taxon>
        <taxon>Embryophyta</taxon>
        <taxon>Tracheophyta</taxon>
        <taxon>Polypodiopsida</taxon>
        <taxon>Polypodiidae</taxon>
        <taxon>Polypodiales</taxon>
        <taxon>Pteridineae</taxon>
        <taxon>Pteridaceae</taxon>
        <taxon>Vittarioideae</taxon>
        <taxon>Adiantum</taxon>
    </lineage>
</organism>
<sequence length="1481" mass="163827">MWAWLASRSCSGPAPLSASQSPALQWTIYILFSSCGLHFLQASFHLFFFSILTVSLLAQRRKTRQQQDGKSRLQGSGVIAEGSWMSTAEAVFAAIQALAWTVFTLIVGHELPKSSAERSRPLRTWWVTNSLLSILQFASAVARLAGYGFTYSISLRVDDMVNIVVFPVSIFLLVISVGGQTGIRRRTADGLTEPLLEGTGDEIVDTKVTRYSTAPLLNRAFWIWLNPVLTKGAATTLQIEDVPELAHEDRAERLYALFQSKWPGDQSKHPTMMAIIRSFKGQFAFNALLAFCRAVSMFVGPSLIQSFSNFLESSPRYYSEGYLLAFILLVAKLVEVLSTHHYQFLSGKLGMTIRSCLITSIYRKGLKLSNSSRLSHGAGQIVNYMSVDVQQINDSIVQLNNTWMLPLQVVIALLILFGAIGVATFAGLLTMILVAALITQNSKLLKNYSMQIMMKKDIRMKATTEVLSYMKIIKLQAWEDYFRKKVEDARHEEYKSLTKFHAALAFNIFVVGVSTSVVTVVSFWVCLLVNSEFTAAKAFTVISIFNILSEPVRTFPQAVIALSQAFISLKRLDKYFLSGELEGYVNRDSPREPGYSIIVENGHFTWDEEQPSPILQDINVKVRQGDLVAIVGTVGAGKSSLLAALLGEMPKLKGYVEVTGTTAYVPQTAWIQSGTVQENILFGLPLDGAKYHRTIKACALEQDFAMFEFGDQTEIGERGINLSGGQKQRIQLARAVYQESDVYLLDDVFSAVDAHTGSALFKDCLLGILKKKTRVLVTHQVEFLHKVDLILVVQNGVIEQSGTYADLLKAGAEFGALVAAHKKAIGEVQEVPQQGVVLMEEFSVGSPPNLSVDKYDDSVKLLRRLSSTSRSQERILKSRSSGSFSKANGREEVGKLVEAEKRESGRVGWNVYWLYLTSAYGAWFIFLALGVQIIAQAFSVCADFWLSHETSQTTFNGVLLIAVYALLSVGNWVFTAARQVAMALFSLKASQAFYLKMLGSVFRAPMSFFDTTPTGRILTRSSTDQATVDIMLPLAFVLGLALYSSTFGVVIVTCIVTWPIVFVVLPLAWVYFKYQAFYLRSSREIARLDSVTKAPVIHHFTETIAGFMVIRGFRKTDQFIKMNLDRVNTNLKMDFHSTAANDWLGCRLELIGAVVLCGAALMLVILPSSFITPASAALSLSYGLSLNSVLAASVFFSCLVENKMVSVERIGQYIQLPSEAPLTIEGSVPYTDWPRLGNISMKHLKARYQPNMPFVLKGISLDIVGGQKIGVVGRTGSGKSTLIQVLFRIIEPAGGLILFDNVDITTVGLHDLRSKLGIIPQDPVLFQGTIRTNMDPLMVHTDDEIWEGLRKCQLAEIVQARPDKLDAIVVDNGENWSVGQRQLICLGRALLKKSHILFLDEATASVDAQTDAVLQTVIREEFLNSTVISIAHRIPTVMDCDMVMVLEAGLLKEYDSPARLREDSSSLFAALVNEYTARSRS</sequence>
<comment type="subcellular location">
    <subcellularLocation>
        <location evidence="1">Membrane</location>
        <topology evidence="1">Multi-pass membrane protein</topology>
    </subcellularLocation>
</comment>
<dbReference type="PANTHER" id="PTHR24223">
    <property type="entry name" value="ATP-BINDING CASSETTE SUB-FAMILY C"/>
    <property type="match status" value="1"/>
</dbReference>
<feature type="transmembrane region" description="Helical" evidence="11">
    <location>
        <begin position="955"/>
        <end position="974"/>
    </location>
</feature>
<evidence type="ECO:0000256" key="9">
    <source>
        <dbReference type="ARBA" id="ARBA00022989"/>
    </source>
</evidence>
<evidence type="ECO:0000256" key="8">
    <source>
        <dbReference type="ARBA" id="ARBA00022840"/>
    </source>
</evidence>
<dbReference type="InterPro" id="IPR017871">
    <property type="entry name" value="ABC_transporter-like_CS"/>
</dbReference>
<dbReference type="Pfam" id="PF00005">
    <property type="entry name" value="ABC_tran"/>
    <property type="match status" value="2"/>
</dbReference>
<evidence type="ECO:0000259" key="13">
    <source>
        <dbReference type="PROSITE" id="PS50929"/>
    </source>
</evidence>
<feature type="domain" description="ABC transporter" evidence="12">
    <location>
        <begin position="597"/>
        <end position="820"/>
    </location>
</feature>
<evidence type="ECO:0000256" key="10">
    <source>
        <dbReference type="ARBA" id="ARBA00023136"/>
    </source>
</evidence>
<feature type="domain" description="ABC transmembrane type-1" evidence="13">
    <location>
        <begin position="287"/>
        <end position="564"/>
    </location>
</feature>
<protein>
    <submittedName>
        <fullName evidence="14">Uncharacterized protein</fullName>
    </submittedName>
</protein>
<keyword evidence="7" id="KW-0547">Nucleotide-binding</keyword>
<feature type="transmembrane region" description="Helical" evidence="11">
    <location>
        <begin position="1150"/>
        <end position="1171"/>
    </location>
</feature>
<keyword evidence="10 11" id="KW-0472">Membrane</keyword>
<evidence type="ECO:0000256" key="2">
    <source>
        <dbReference type="ARBA" id="ARBA00009726"/>
    </source>
</evidence>
<dbReference type="CDD" id="cd03250">
    <property type="entry name" value="ABCC_MRP_domain1"/>
    <property type="match status" value="1"/>
</dbReference>
<evidence type="ECO:0000256" key="4">
    <source>
        <dbReference type="ARBA" id="ARBA00022528"/>
    </source>
</evidence>
<reference evidence="14" key="1">
    <citation type="submission" date="2021-01" db="EMBL/GenBank/DDBJ databases">
        <title>Adiantum capillus-veneris genome.</title>
        <authorList>
            <person name="Fang Y."/>
            <person name="Liao Q."/>
        </authorList>
    </citation>
    <scope>NUCLEOTIDE SEQUENCE</scope>
    <source>
        <strain evidence="14">H3</strain>
        <tissue evidence="14">Leaf</tissue>
    </source>
</reference>
<dbReference type="Gene3D" id="1.20.1560.10">
    <property type="entry name" value="ABC transporter type 1, transmembrane domain"/>
    <property type="match status" value="2"/>
</dbReference>
<dbReference type="CDD" id="cd18580">
    <property type="entry name" value="ABC_6TM_ABCC_D2"/>
    <property type="match status" value="1"/>
</dbReference>
<dbReference type="InterPro" id="IPR027417">
    <property type="entry name" value="P-loop_NTPase"/>
</dbReference>